<evidence type="ECO:0000256" key="1">
    <source>
        <dbReference type="SAM" id="MobiDB-lite"/>
    </source>
</evidence>
<reference evidence="3 4" key="1">
    <citation type="submission" date="2016-07" db="EMBL/GenBank/DDBJ databases">
        <title>Pervasive Adenine N6-methylation of Active Genes in Fungi.</title>
        <authorList>
            <consortium name="DOE Joint Genome Institute"/>
            <person name="Mondo S.J."/>
            <person name="Dannebaum R.O."/>
            <person name="Kuo R.C."/>
            <person name="Labutti K."/>
            <person name="Haridas S."/>
            <person name="Kuo A."/>
            <person name="Salamov A."/>
            <person name="Ahrendt S.R."/>
            <person name="Lipzen A."/>
            <person name="Sullivan W."/>
            <person name="Andreopoulos W.B."/>
            <person name="Clum A."/>
            <person name="Lindquist E."/>
            <person name="Daum C."/>
            <person name="Ramamoorthy G.K."/>
            <person name="Gryganskyi A."/>
            <person name="Culley D."/>
            <person name="Magnuson J.K."/>
            <person name="James T.Y."/>
            <person name="O'Malley M.A."/>
            <person name="Stajich J.E."/>
            <person name="Spatafora J.W."/>
            <person name="Visel A."/>
            <person name="Grigoriev I.V."/>
        </authorList>
    </citation>
    <scope>NUCLEOTIDE SEQUENCE [LARGE SCALE GENOMIC DNA]</scope>
    <source>
        <strain evidence="3 4">CBS 129021</strain>
    </source>
</reference>
<dbReference type="PROSITE" id="PS50888">
    <property type="entry name" value="BHLH"/>
    <property type="match status" value="1"/>
</dbReference>
<evidence type="ECO:0000313" key="3">
    <source>
        <dbReference type="EMBL" id="ORY65000.1"/>
    </source>
</evidence>
<feature type="region of interest" description="Disordered" evidence="1">
    <location>
        <begin position="1"/>
        <end position="86"/>
    </location>
</feature>
<feature type="domain" description="BHLH" evidence="2">
    <location>
        <begin position="75"/>
        <end position="132"/>
    </location>
</feature>
<dbReference type="EMBL" id="MCFJ01000006">
    <property type="protein sequence ID" value="ORY65000.1"/>
    <property type="molecule type" value="Genomic_DNA"/>
</dbReference>
<feature type="compositionally biased region" description="Polar residues" evidence="1">
    <location>
        <begin position="24"/>
        <end position="33"/>
    </location>
</feature>
<accession>A0A1Y2E0D7</accession>
<protein>
    <recommendedName>
        <fullName evidence="2">BHLH domain-containing protein</fullName>
    </recommendedName>
</protein>
<dbReference type="Gene3D" id="4.10.280.10">
    <property type="entry name" value="Helix-loop-helix DNA-binding domain"/>
    <property type="match status" value="1"/>
</dbReference>
<dbReference type="InterPro" id="IPR036638">
    <property type="entry name" value="HLH_DNA-bd_sf"/>
</dbReference>
<keyword evidence="4" id="KW-1185">Reference proteome</keyword>
<dbReference type="Proteomes" id="UP000193689">
    <property type="component" value="Unassembled WGS sequence"/>
</dbReference>
<dbReference type="InterPro" id="IPR011598">
    <property type="entry name" value="bHLH_dom"/>
</dbReference>
<feature type="compositionally biased region" description="Polar residues" evidence="1">
    <location>
        <begin position="54"/>
        <end position="64"/>
    </location>
</feature>
<dbReference type="OrthoDB" id="3542681at2759"/>
<dbReference type="SUPFAM" id="SSF47459">
    <property type="entry name" value="HLH, helix-loop-helix DNA-binding domain"/>
    <property type="match status" value="1"/>
</dbReference>
<dbReference type="RefSeq" id="XP_040716152.1">
    <property type="nucleotide sequence ID" value="XM_040860113.1"/>
</dbReference>
<evidence type="ECO:0000259" key="2">
    <source>
        <dbReference type="PROSITE" id="PS50888"/>
    </source>
</evidence>
<gene>
    <name evidence="3" type="ORF">BCR38DRAFT_431598</name>
</gene>
<dbReference type="STRING" id="1141098.A0A1Y2E0D7"/>
<evidence type="ECO:0000313" key="4">
    <source>
        <dbReference type="Proteomes" id="UP000193689"/>
    </source>
</evidence>
<proteinExistence type="predicted"/>
<dbReference type="Pfam" id="PF00010">
    <property type="entry name" value="HLH"/>
    <property type="match status" value="1"/>
</dbReference>
<name>A0A1Y2E0D7_9PEZI</name>
<dbReference type="InParanoid" id="A0A1Y2E0D7"/>
<organism evidence="3 4">
    <name type="scientific">Pseudomassariella vexata</name>
    <dbReference type="NCBI Taxonomy" id="1141098"/>
    <lineage>
        <taxon>Eukaryota</taxon>
        <taxon>Fungi</taxon>
        <taxon>Dikarya</taxon>
        <taxon>Ascomycota</taxon>
        <taxon>Pezizomycotina</taxon>
        <taxon>Sordariomycetes</taxon>
        <taxon>Xylariomycetidae</taxon>
        <taxon>Amphisphaeriales</taxon>
        <taxon>Pseudomassariaceae</taxon>
        <taxon>Pseudomassariella</taxon>
    </lineage>
</organism>
<dbReference type="GeneID" id="63776325"/>
<sequence>MSSWPTATPGCFPPEPDRPWDYPWSSTDMSVSPQHIGLIQPDNPSARLLPTVSRLRSASRQSKNAKPAANEEERKKRKVHHQAEMKYRDRLTKAFERLYNILSDGTDSSEEDAKTVTRSEILDMATSEIASLRGRLTCYGRDDKALKRLGIDGQMVMQSTMHKISRI</sequence>
<dbReference type="GO" id="GO:0046983">
    <property type="term" value="F:protein dimerization activity"/>
    <property type="evidence" value="ECO:0007669"/>
    <property type="project" value="InterPro"/>
</dbReference>
<dbReference type="AlphaFoldDB" id="A0A1Y2E0D7"/>
<comment type="caution">
    <text evidence="3">The sequence shown here is derived from an EMBL/GenBank/DDBJ whole genome shotgun (WGS) entry which is preliminary data.</text>
</comment>